<dbReference type="GO" id="GO:0004820">
    <property type="term" value="F:glycine-tRNA ligase activity"/>
    <property type="evidence" value="ECO:0007669"/>
    <property type="project" value="UniProtKB-EC"/>
</dbReference>
<evidence type="ECO:0000256" key="3">
    <source>
        <dbReference type="ARBA" id="ARBA00012829"/>
    </source>
</evidence>
<dbReference type="InterPro" id="IPR006195">
    <property type="entry name" value="aa-tRNA-synth_II"/>
</dbReference>
<comment type="caution">
    <text evidence="12">The sequence shown here is derived from an EMBL/GenBank/DDBJ whole genome shotgun (WGS) entry which is preliminary data.</text>
</comment>
<evidence type="ECO:0000256" key="6">
    <source>
        <dbReference type="ARBA" id="ARBA00022741"/>
    </source>
</evidence>
<evidence type="ECO:0000313" key="13">
    <source>
        <dbReference type="Proteomes" id="UP001206983"/>
    </source>
</evidence>
<keyword evidence="8" id="KW-0648">Protein biosynthesis</keyword>
<comment type="similarity">
    <text evidence="2">Belongs to the class-II aminoacyl-tRNA synthetase family.</text>
</comment>
<dbReference type="CDD" id="cd00858">
    <property type="entry name" value="GlyRS_anticodon"/>
    <property type="match status" value="1"/>
</dbReference>
<dbReference type="AlphaFoldDB" id="A0AAE3KVS8"/>
<gene>
    <name evidence="12" type="ORF">PV02_00980</name>
</gene>
<dbReference type="PANTHER" id="PTHR10745">
    <property type="entry name" value="GLYCYL-TRNA SYNTHETASE/DNA POLYMERASE SUBUNIT GAMMA-2"/>
    <property type="match status" value="1"/>
</dbReference>
<dbReference type="PANTHER" id="PTHR10745:SF0">
    <property type="entry name" value="GLYCINE--TRNA LIGASE"/>
    <property type="match status" value="1"/>
</dbReference>
<dbReference type="GO" id="GO:0005524">
    <property type="term" value="F:ATP binding"/>
    <property type="evidence" value="ECO:0007669"/>
    <property type="project" value="UniProtKB-KW"/>
</dbReference>
<dbReference type="PROSITE" id="PS50862">
    <property type="entry name" value="AA_TRNA_LIGASE_II"/>
    <property type="match status" value="1"/>
</dbReference>
<name>A0AAE3KVS8_9EURY</name>
<dbReference type="NCBIfam" id="NF003211">
    <property type="entry name" value="PRK04173.1"/>
    <property type="match status" value="1"/>
</dbReference>
<dbReference type="CDD" id="cd00774">
    <property type="entry name" value="GlyRS-like_core"/>
    <property type="match status" value="1"/>
</dbReference>
<accession>A0AAE3KVS8</accession>
<evidence type="ECO:0000259" key="11">
    <source>
        <dbReference type="PROSITE" id="PS50862"/>
    </source>
</evidence>
<dbReference type="InterPro" id="IPR002314">
    <property type="entry name" value="aa-tRNA-synt_IIb"/>
</dbReference>
<dbReference type="GO" id="GO:0005737">
    <property type="term" value="C:cytoplasm"/>
    <property type="evidence" value="ECO:0007669"/>
    <property type="project" value="UniProtKB-SubCell"/>
</dbReference>
<keyword evidence="13" id="KW-1185">Reference proteome</keyword>
<reference evidence="12 13" key="1">
    <citation type="journal article" date="2011" name="Appl. Environ. Microbiol.">
        <title>Methanogenic archaea isolated from Taiwan's Chelungpu fault.</title>
        <authorList>
            <person name="Wu S.Y."/>
            <person name="Lai M.C."/>
        </authorList>
    </citation>
    <scope>NUCLEOTIDE SEQUENCE [LARGE SCALE GENOMIC DNA]</scope>
    <source>
        <strain evidence="12 13">St545Mb</strain>
    </source>
</reference>
<evidence type="ECO:0000256" key="10">
    <source>
        <dbReference type="ARBA" id="ARBA00030057"/>
    </source>
</evidence>
<evidence type="ECO:0000256" key="9">
    <source>
        <dbReference type="ARBA" id="ARBA00023146"/>
    </source>
</evidence>
<dbReference type="InterPro" id="IPR002315">
    <property type="entry name" value="tRNA-synt_gly"/>
</dbReference>
<comment type="subcellular location">
    <subcellularLocation>
        <location evidence="1">Cytoplasm</location>
    </subcellularLocation>
</comment>
<evidence type="ECO:0000256" key="1">
    <source>
        <dbReference type="ARBA" id="ARBA00004496"/>
    </source>
</evidence>
<keyword evidence="7" id="KW-0067">ATP-binding</keyword>
<dbReference type="InterPro" id="IPR045864">
    <property type="entry name" value="aa-tRNA-synth_II/BPL/LPL"/>
</dbReference>
<evidence type="ECO:0000256" key="2">
    <source>
        <dbReference type="ARBA" id="ARBA00008226"/>
    </source>
</evidence>
<feature type="domain" description="Aminoacyl-transfer RNA synthetases class-II family profile" evidence="11">
    <location>
        <begin position="2"/>
        <end position="476"/>
    </location>
</feature>
<dbReference type="Gene3D" id="3.30.930.10">
    <property type="entry name" value="Bira Bifunctional Protein, Domain 2"/>
    <property type="match status" value="3"/>
</dbReference>
<sequence>MDRYEQVIELAKRRGFLWNSFELYGGTAGFYDYGPLGSTLKRRIEQIWRDLYVIHEGYMEIETPTVGIEDVFVASGHVGGFSDPLCECTKCGEAFRADHLVSHILEGADALSNLELDRLIREHMVKCPECKGDLGEAYEFNLMFKTLIGPGTGRQGYMRPETAQGMFVDFLRLARFYREKLPFGATQIGKSYRNEISPRQGVIRLREFTQAEAEIFIDPVDKSHPNIKRFADTELNLYSDAAQERGSMDKMTLGQALEQGIIAHEFLAYQIGLTNLFLTRVGIASDRLRFRQHKKDEMAHYAMDCWDAEVGTDRFGWVEIVGIADRTNYDLSAHAAVSKTELTIYREYPEPKMVTRFVVKPDMGKLGPLFKGKAKMVAEALKALTREELEKEEIKVRVDAEEIIIPKDVVEFAEETVKVSGENIVPHVVEPSFGIDRIFYAVMEHSFDEEAVSSAEEGEEGEENRIVMRFRNEVAPVQVAILPLLTREELIGPAKDIESRLRERGLLVSYDDSGTIGRRYRRNDEIGTPYCVTIDYDTLKDMTVTIRERDGMKQVRTPVEGIEEVLYGLMYRGREFQSAGRAL</sequence>
<dbReference type="Proteomes" id="UP001206983">
    <property type="component" value="Unassembled WGS sequence"/>
</dbReference>
<dbReference type="EC" id="6.1.1.14" evidence="3"/>
<dbReference type="NCBIfam" id="TIGR00389">
    <property type="entry name" value="glyS_dimeric"/>
    <property type="match status" value="1"/>
</dbReference>
<dbReference type="InterPro" id="IPR004154">
    <property type="entry name" value="Anticodon-bd"/>
</dbReference>
<dbReference type="RefSeq" id="WP_256621485.1">
    <property type="nucleotide sequence ID" value="NZ_JTEO01000002.1"/>
</dbReference>
<evidence type="ECO:0000256" key="7">
    <source>
        <dbReference type="ARBA" id="ARBA00022840"/>
    </source>
</evidence>
<protein>
    <recommendedName>
        <fullName evidence="3">glycine--tRNA ligase</fullName>
        <ecNumber evidence="3">6.1.1.14</ecNumber>
    </recommendedName>
    <alternativeName>
        <fullName evidence="10">Diadenosine tetraphosphate synthetase</fullName>
    </alternativeName>
</protein>
<evidence type="ECO:0000313" key="12">
    <source>
        <dbReference type="EMBL" id="MCQ6961806.1"/>
    </source>
</evidence>
<keyword evidence="4" id="KW-0963">Cytoplasm</keyword>
<dbReference type="GO" id="GO:0006426">
    <property type="term" value="P:glycyl-tRNA aminoacylation"/>
    <property type="evidence" value="ECO:0007669"/>
    <property type="project" value="InterPro"/>
</dbReference>
<dbReference type="SUPFAM" id="SSF52954">
    <property type="entry name" value="Class II aaRS ABD-related"/>
    <property type="match status" value="1"/>
</dbReference>
<evidence type="ECO:0000256" key="4">
    <source>
        <dbReference type="ARBA" id="ARBA00022490"/>
    </source>
</evidence>
<dbReference type="Gene3D" id="3.40.50.800">
    <property type="entry name" value="Anticodon-binding domain"/>
    <property type="match status" value="1"/>
</dbReference>
<keyword evidence="5" id="KW-0436">Ligase</keyword>
<proteinExistence type="inferred from homology"/>
<evidence type="ECO:0000256" key="5">
    <source>
        <dbReference type="ARBA" id="ARBA00022598"/>
    </source>
</evidence>
<dbReference type="SUPFAM" id="SSF55681">
    <property type="entry name" value="Class II aaRS and biotin synthetases"/>
    <property type="match status" value="1"/>
</dbReference>
<dbReference type="EMBL" id="JTEO01000002">
    <property type="protein sequence ID" value="MCQ6961806.1"/>
    <property type="molecule type" value="Genomic_DNA"/>
</dbReference>
<dbReference type="InterPro" id="IPR033731">
    <property type="entry name" value="GlyRS-like_core"/>
</dbReference>
<dbReference type="InterPro" id="IPR036621">
    <property type="entry name" value="Anticodon-bd_dom_sf"/>
</dbReference>
<keyword evidence="6" id="KW-0547">Nucleotide-binding</keyword>
<dbReference type="FunFam" id="3.40.50.800:FF:000002">
    <property type="entry name" value="Glycine--tRNA ligase"/>
    <property type="match status" value="1"/>
</dbReference>
<dbReference type="Pfam" id="PF00587">
    <property type="entry name" value="tRNA-synt_2b"/>
    <property type="match status" value="1"/>
</dbReference>
<dbReference type="Pfam" id="PF03129">
    <property type="entry name" value="HGTP_anticodon"/>
    <property type="match status" value="1"/>
</dbReference>
<dbReference type="GO" id="GO:0044281">
    <property type="term" value="P:small molecule metabolic process"/>
    <property type="evidence" value="ECO:0007669"/>
    <property type="project" value="UniProtKB-ARBA"/>
</dbReference>
<evidence type="ECO:0000256" key="8">
    <source>
        <dbReference type="ARBA" id="ARBA00022917"/>
    </source>
</evidence>
<dbReference type="InterPro" id="IPR027031">
    <property type="entry name" value="Gly-tRNA_synthase/POLG2"/>
</dbReference>
<keyword evidence="9" id="KW-0030">Aminoacyl-tRNA synthetase</keyword>
<organism evidence="12 13">
    <name type="scientific">Methanolobus chelungpuianus</name>
    <dbReference type="NCBI Taxonomy" id="502115"/>
    <lineage>
        <taxon>Archaea</taxon>
        <taxon>Methanobacteriati</taxon>
        <taxon>Methanobacteriota</taxon>
        <taxon>Stenosarchaea group</taxon>
        <taxon>Methanomicrobia</taxon>
        <taxon>Methanosarcinales</taxon>
        <taxon>Methanosarcinaceae</taxon>
        <taxon>Methanolobus</taxon>
    </lineage>
</organism>
<dbReference type="PRINTS" id="PR01043">
    <property type="entry name" value="TRNASYNTHGLY"/>
</dbReference>